<gene>
    <name evidence="1" type="ORF">M011DRAFT_470497</name>
</gene>
<reference evidence="1" key="1">
    <citation type="journal article" date="2020" name="Stud. Mycol.">
        <title>101 Dothideomycetes genomes: a test case for predicting lifestyles and emergence of pathogens.</title>
        <authorList>
            <person name="Haridas S."/>
            <person name="Albert R."/>
            <person name="Binder M."/>
            <person name="Bloem J."/>
            <person name="Labutti K."/>
            <person name="Salamov A."/>
            <person name="Andreopoulos B."/>
            <person name="Baker S."/>
            <person name="Barry K."/>
            <person name="Bills G."/>
            <person name="Bluhm B."/>
            <person name="Cannon C."/>
            <person name="Castanera R."/>
            <person name="Culley D."/>
            <person name="Daum C."/>
            <person name="Ezra D."/>
            <person name="Gonzalez J."/>
            <person name="Henrissat B."/>
            <person name="Kuo A."/>
            <person name="Liang C."/>
            <person name="Lipzen A."/>
            <person name="Lutzoni F."/>
            <person name="Magnuson J."/>
            <person name="Mondo S."/>
            <person name="Nolan M."/>
            <person name="Ohm R."/>
            <person name="Pangilinan J."/>
            <person name="Park H.-J."/>
            <person name="Ramirez L."/>
            <person name="Alfaro M."/>
            <person name="Sun H."/>
            <person name="Tritt A."/>
            <person name="Yoshinaga Y."/>
            <person name="Zwiers L.-H."/>
            <person name="Turgeon B."/>
            <person name="Goodwin S."/>
            <person name="Spatafora J."/>
            <person name="Crous P."/>
            <person name="Grigoriev I."/>
        </authorList>
    </citation>
    <scope>NUCLEOTIDE SEQUENCE</scope>
    <source>
        <strain evidence="1">CBS 119925</strain>
    </source>
</reference>
<dbReference type="Proteomes" id="UP000799440">
    <property type="component" value="Unassembled WGS sequence"/>
</dbReference>
<accession>A0A6A6V1G1</accession>
<organism evidence="1 2">
    <name type="scientific">Sporormia fimetaria CBS 119925</name>
    <dbReference type="NCBI Taxonomy" id="1340428"/>
    <lineage>
        <taxon>Eukaryota</taxon>
        <taxon>Fungi</taxon>
        <taxon>Dikarya</taxon>
        <taxon>Ascomycota</taxon>
        <taxon>Pezizomycotina</taxon>
        <taxon>Dothideomycetes</taxon>
        <taxon>Pleosporomycetidae</taxon>
        <taxon>Pleosporales</taxon>
        <taxon>Sporormiaceae</taxon>
        <taxon>Sporormia</taxon>
    </lineage>
</organism>
<dbReference type="EMBL" id="MU006589">
    <property type="protein sequence ID" value="KAF2744368.1"/>
    <property type="molecule type" value="Genomic_DNA"/>
</dbReference>
<evidence type="ECO:0000313" key="1">
    <source>
        <dbReference type="EMBL" id="KAF2744368.1"/>
    </source>
</evidence>
<sequence>MFPVCRCVEYLSSGFNNDLVTETKRASWKAVLGVDENAEKDILDMEAACQLDDTSSPWSADLAIAERALKALVERLCSYLNMISKGRYRGPVTVRLSIHNGLIDVLNARLDFMTPAIEAILPLLDAPTDFAQLLGYCEVGNLKDAPSVYVAPDCSYHEVFITHADRRRDRRPSPL</sequence>
<keyword evidence="2" id="KW-1185">Reference proteome</keyword>
<dbReference type="AlphaFoldDB" id="A0A6A6V1G1"/>
<evidence type="ECO:0000313" key="2">
    <source>
        <dbReference type="Proteomes" id="UP000799440"/>
    </source>
</evidence>
<protein>
    <submittedName>
        <fullName evidence="1">Uncharacterized protein</fullName>
    </submittedName>
</protein>
<name>A0A6A6V1G1_9PLEO</name>
<proteinExistence type="predicted"/>